<dbReference type="InterPro" id="IPR013083">
    <property type="entry name" value="Znf_RING/FYVE/PHD"/>
</dbReference>
<dbReference type="eggNOG" id="KOG0800">
    <property type="taxonomic scope" value="Eukaryota"/>
</dbReference>
<feature type="region of interest" description="Disordered" evidence="9">
    <location>
        <begin position="302"/>
        <end position="324"/>
    </location>
</feature>
<dbReference type="Gramene" id="rna28976">
    <property type="protein sequence ID" value="RHN54001.1"/>
    <property type="gene ID" value="gene28976"/>
</dbReference>
<keyword evidence="4" id="KW-0479">Metal-binding</keyword>
<name>G7K6K6_MEDTR</name>
<reference evidence="12" key="5">
    <citation type="journal article" date="2018" name="Nat. Plants">
        <title>Whole-genome landscape of Medicago truncatula symbiotic genes.</title>
        <authorList>
            <person name="Pecrix Y."/>
            <person name="Gamas P."/>
            <person name="Carrere S."/>
        </authorList>
    </citation>
    <scope>NUCLEOTIDE SEQUENCE</scope>
    <source>
        <tissue evidence="12">Leaves</tissue>
    </source>
</reference>
<dbReference type="InterPro" id="IPR001841">
    <property type="entry name" value="Znf_RING"/>
</dbReference>
<dbReference type="SUPFAM" id="SSF57850">
    <property type="entry name" value="RING/U-box"/>
    <property type="match status" value="1"/>
</dbReference>
<accession>G7K6K6</accession>
<protein>
    <recommendedName>
        <fullName evidence="2">RING-type E3 ubiquitin transferase</fullName>
        <ecNumber evidence="2">2.3.2.27</ecNumber>
    </recommendedName>
</protein>
<dbReference type="EMBL" id="PSQE01000005">
    <property type="protein sequence ID" value="RHN54001.1"/>
    <property type="molecule type" value="Genomic_DNA"/>
</dbReference>
<keyword evidence="5 8" id="KW-0863">Zinc-finger</keyword>
<keyword evidence="7" id="KW-0862">Zinc</keyword>
<comment type="catalytic activity">
    <reaction evidence="1">
        <text>S-ubiquitinyl-[E2 ubiquitin-conjugating enzyme]-L-cysteine + [acceptor protein]-L-lysine = [E2 ubiquitin-conjugating enzyme]-L-cysteine + N(6)-ubiquitinyl-[acceptor protein]-L-lysine.</text>
        <dbReference type="EC" id="2.3.2.27"/>
    </reaction>
</comment>
<evidence type="ECO:0000256" key="3">
    <source>
        <dbReference type="ARBA" id="ARBA00022679"/>
    </source>
</evidence>
<dbReference type="AlphaFoldDB" id="G7K6K6"/>
<organism evidence="11 14">
    <name type="scientific">Medicago truncatula</name>
    <name type="common">Barrel medic</name>
    <name type="synonym">Medicago tribuloides</name>
    <dbReference type="NCBI Taxonomy" id="3880"/>
    <lineage>
        <taxon>Eukaryota</taxon>
        <taxon>Viridiplantae</taxon>
        <taxon>Streptophyta</taxon>
        <taxon>Embryophyta</taxon>
        <taxon>Tracheophyta</taxon>
        <taxon>Spermatophyta</taxon>
        <taxon>Magnoliopsida</taxon>
        <taxon>eudicotyledons</taxon>
        <taxon>Gunneridae</taxon>
        <taxon>Pentapetalae</taxon>
        <taxon>rosids</taxon>
        <taxon>fabids</taxon>
        <taxon>Fabales</taxon>
        <taxon>Fabaceae</taxon>
        <taxon>Papilionoideae</taxon>
        <taxon>50 kb inversion clade</taxon>
        <taxon>NPAAA clade</taxon>
        <taxon>Hologalegina</taxon>
        <taxon>IRL clade</taxon>
        <taxon>Trifolieae</taxon>
        <taxon>Medicago</taxon>
    </lineage>
</organism>
<evidence type="ECO:0000313" key="14">
    <source>
        <dbReference type="Proteomes" id="UP000002051"/>
    </source>
</evidence>
<dbReference type="PROSITE" id="PS50089">
    <property type="entry name" value="ZF_RING_2"/>
    <property type="match status" value="1"/>
</dbReference>
<dbReference type="InterPro" id="IPR045191">
    <property type="entry name" value="MBR1/2-like"/>
</dbReference>
<dbReference type="CDD" id="cd16469">
    <property type="entry name" value="RING-H2_RNF24-like"/>
    <property type="match status" value="1"/>
</dbReference>
<reference evidence="15" key="4">
    <citation type="journal article" date="2018" name="Nat. Plants">
        <title>Whole-genome landscape of Medicago truncatula symbiotic genes.</title>
        <authorList>
            <person name="Pecrix Y."/>
            <person name="Staton S.E."/>
            <person name="Sallet E."/>
            <person name="Lelandais-Briere C."/>
            <person name="Moreau S."/>
            <person name="Carrere S."/>
            <person name="Blein T."/>
            <person name="Jardinaud M.F."/>
            <person name="Latrasse D."/>
            <person name="Zouine M."/>
            <person name="Zahm M."/>
            <person name="Kreplak J."/>
            <person name="Mayjonade B."/>
            <person name="Satge C."/>
            <person name="Perez M."/>
            <person name="Cauet S."/>
            <person name="Marande W."/>
            <person name="Chantry-Darmon C."/>
            <person name="Lopez-Roques C."/>
            <person name="Bouchez O."/>
            <person name="Berard A."/>
            <person name="Debelle F."/>
            <person name="Munos S."/>
            <person name="Bendahmane A."/>
            <person name="Berges H."/>
            <person name="Niebel A."/>
            <person name="Buitink J."/>
            <person name="Frugier F."/>
            <person name="Benhamed M."/>
            <person name="Crespi M."/>
            <person name="Gouzy J."/>
            <person name="Gamas P."/>
        </authorList>
    </citation>
    <scope>NUCLEOTIDE SEQUENCE [LARGE SCALE GENOMIC DNA]</scope>
    <source>
        <strain evidence="15">cv. Jemalong A17</strain>
    </source>
</reference>
<evidence type="ECO:0000256" key="7">
    <source>
        <dbReference type="ARBA" id="ARBA00022833"/>
    </source>
</evidence>
<evidence type="ECO:0000313" key="11">
    <source>
        <dbReference type="EMBL" id="AES94663.1"/>
    </source>
</evidence>
<dbReference type="EC" id="2.3.2.27" evidence="2"/>
<evidence type="ECO:0000256" key="1">
    <source>
        <dbReference type="ARBA" id="ARBA00000900"/>
    </source>
</evidence>
<evidence type="ECO:0000256" key="4">
    <source>
        <dbReference type="ARBA" id="ARBA00022723"/>
    </source>
</evidence>
<evidence type="ECO:0000256" key="5">
    <source>
        <dbReference type="ARBA" id="ARBA00022771"/>
    </source>
</evidence>
<proteinExistence type="predicted"/>
<reference evidence="13" key="3">
    <citation type="submission" date="2015-04" db="UniProtKB">
        <authorList>
            <consortium name="EnsemblPlants"/>
        </authorList>
    </citation>
    <scope>IDENTIFICATION</scope>
    <source>
        <strain evidence="13">cv. Jemalong A17</strain>
    </source>
</reference>
<dbReference type="Gene3D" id="3.30.40.10">
    <property type="entry name" value="Zinc/RING finger domain, C3HC4 (zinc finger)"/>
    <property type="match status" value="1"/>
</dbReference>
<evidence type="ECO:0000256" key="8">
    <source>
        <dbReference type="PROSITE-ProRule" id="PRU00175"/>
    </source>
</evidence>
<dbReference type="PANTHER" id="PTHR22937">
    <property type="entry name" value="E3 UBIQUITIN-PROTEIN LIGASE RNF165"/>
    <property type="match status" value="1"/>
</dbReference>
<evidence type="ECO:0000256" key="2">
    <source>
        <dbReference type="ARBA" id="ARBA00012483"/>
    </source>
</evidence>
<dbReference type="Pfam" id="PF13639">
    <property type="entry name" value="zf-RING_2"/>
    <property type="match status" value="1"/>
</dbReference>
<dbReference type="OrthoDB" id="1411524at2759"/>
<sequence length="605" mass="67361">MAHQFRLGNWLREESSPVREARQLRYMRLINSSDNHASSSSSSPPRLFGSSLGMVPTSYNALGGSSSNNNNNPSTNSHFINGGLARASFIPARETGAGPAVGYDYQRSGPPAGNSSNANSISSFYGGINNNTTTTGGPSNDDDQRRANLLLKRSRSPNALNRGETSAQGSQGDEGSSRRRTLPSFFHTHQDNVNMSSSSSSTSWRDFDNTMNDAALARAGPSTYGTTSATWSPLYSPPRGTIGLFEDDRPIPYHNAPHSDFLTEPLDIPSMLCRQEHPRTNFNIGRHDPSPASRSAYASFLYPSTTTGGARGSSSRSTSRRQNNNNNVDIFDLIHEQRMDEAYAENMINVQQHARLLPGGRVNRFSVPTINLGMPSSFVPPRQPPPPSDPSLSNYMLNPPPPPPRSRFSTVEQTGEYMQTNSTFARSENPSRPGGNNRIFISTSNELREERNALRDEIFNTIHHLRNGGSARIEDLLLLDCSIVLNLLDSQELMDQMNDSDDWPYEIISALESDQWESVETGLTEQEIFRYIQQETYRINLEETSTQNQTCTICQEDYVKGERIGRLDCMHIFHLDCIKQWLELKNVCPICNQTALEIDEDEEET</sequence>
<dbReference type="KEGG" id="mtr:11405780"/>
<dbReference type="SMART" id="SM00184">
    <property type="entry name" value="RING"/>
    <property type="match status" value="1"/>
</dbReference>
<feature type="compositionally biased region" description="Low complexity" evidence="9">
    <location>
        <begin position="108"/>
        <end position="137"/>
    </location>
</feature>
<evidence type="ECO:0000313" key="15">
    <source>
        <dbReference type="Proteomes" id="UP000265566"/>
    </source>
</evidence>
<reference evidence="11 14" key="2">
    <citation type="journal article" date="2014" name="BMC Genomics">
        <title>An improved genome release (version Mt4.0) for the model legume Medicago truncatula.</title>
        <authorList>
            <person name="Tang H."/>
            <person name="Krishnakumar V."/>
            <person name="Bidwell S."/>
            <person name="Rosen B."/>
            <person name="Chan A."/>
            <person name="Zhou S."/>
            <person name="Gentzbittel L."/>
            <person name="Childs K.L."/>
            <person name="Yandell M."/>
            <person name="Gundlach H."/>
            <person name="Mayer K.F."/>
            <person name="Schwartz D.C."/>
            <person name="Town C.D."/>
        </authorList>
    </citation>
    <scope>GENOME REANNOTATION</scope>
    <source>
        <strain evidence="13 14">cv. Jemalong A17</strain>
    </source>
</reference>
<evidence type="ECO:0000313" key="12">
    <source>
        <dbReference type="EMBL" id="RHN54001.1"/>
    </source>
</evidence>
<dbReference type="EnsemblPlants" id="AES94663">
    <property type="protein sequence ID" value="AES94663"/>
    <property type="gene ID" value="MTR_5g016960"/>
</dbReference>
<keyword evidence="6" id="KW-0833">Ubl conjugation pathway</keyword>
<dbReference type="PaxDb" id="3880-AES94663"/>
<feature type="region of interest" description="Disordered" evidence="9">
    <location>
        <begin position="375"/>
        <end position="407"/>
    </location>
</feature>
<feature type="compositionally biased region" description="Low complexity" evidence="9">
    <location>
        <begin position="304"/>
        <end position="321"/>
    </location>
</feature>
<dbReference type="HOGENOM" id="CLU_031590_0_0_1"/>
<dbReference type="PANTHER" id="PTHR22937:SF163">
    <property type="entry name" value="RING-TYPE E3 UBIQUITIN TRANSFERASE"/>
    <property type="match status" value="1"/>
</dbReference>
<gene>
    <name evidence="13" type="primary">11405780</name>
    <name evidence="11" type="ordered locus">MTR_5g016960</name>
    <name evidence="12" type="ORF">MtrunA17_Chr5g0401961</name>
</gene>
<evidence type="ECO:0000256" key="6">
    <source>
        <dbReference type="ARBA" id="ARBA00022786"/>
    </source>
</evidence>
<evidence type="ECO:0000313" key="13">
    <source>
        <dbReference type="EnsemblPlants" id="AES94663"/>
    </source>
</evidence>
<reference evidence="11 14" key="1">
    <citation type="journal article" date="2011" name="Nature">
        <title>The Medicago genome provides insight into the evolution of rhizobial symbioses.</title>
        <authorList>
            <person name="Young N.D."/>
            <person name="Debelle F."/>
            <person name="Oldroyd G.E."/>
            <person name="Geurts R."/>
            <person name="Cannon S.B."/>
            <person name="Udvardi M.K."/>
            <person name="Benedito V.A."/>
            <person name="Mayer K.F."/>
            <person name="Gouzy J."/>
            <person name="Schoof H."/>
            <person name="Van de Peer Y."/>
            <person name="Proost S."/>
            <person name="Cook D.R."/>
            <person name="Meyers B.C."/>
            <person name="Spannagl M."/>
            <person name="Cheung F."/>
            <person name="De Mita S."/>
            <person name="Krishnakumar V."/>
            <person name="Gundlach H."/>
            <person name="Zhou S."/>
            <person name="Mudge J."/>
            <person name="Bharti A.K."/>
            <person name="Murray J.D."/>
            <person name="Naoumkina M.A."/>
            <person name="Rosen B."/>
            <person name="Silverstein K.A."/>
            <person name="Tang H."/>
            <person name="Rombauts S."/>
            <person name="Zhao P.X."/>
            <person name="Zhou P."/>
            <person name="Barbe V."/>
            <person name="Bardou P."/>
            <person name="Bechner M."/>
            <person name="Bellec A."/>
            <person name="Berger A."/>
            <person name="Berges H."/>
            <person name="Bidwell S."/>
            <person name="Bisseling T."/>
            <person name="Choisne N."/>
            <person name="Couloux A."/>
            <person name="Denny R."/>
            <person name="Deshpande S."/>
            <person name="Dai X."/>
            <person name="Doyle J.J."/>
            <person name="Dudez A.M."/>
            <person name="Farmer A.D."/>
            <person name="Fouteau S."/>
            <person name="Franken C."/>
            <person name="Gibelin C."/>
            <person name="Gish J."/>
            <person name="Goldstein S."/>
            <person name="Gonzalez A.J."/>
            <person name="Green P.J."/>
            <person name="Hallab A."/>
            <person name="Hartog M."/>
            <person name="Hua A."/>
            <person name="Humphray S.J."/>
            <person name="Jeong D.H."/>
            <person name="Jing Y."/>
            <person name="Jocker A."/>
            <person name="Kenton S.M."/>
            <person name="Kim D.J."/>
            <person name="Klee K."/>
            <person name="Lai H."/>
            <person name="Lang C."/>
            <person name="Lin S."/>
            <person name="Macmil S.L."/>
            <person name="Magdelenat G."/>
            <person name="Matthews L."/>
            <person name="McCorrison J."/>
            <person name="Monaghan E.L."/>
            <person name="Mun J.H."/>
            <person name="Najar F.Z."/>
            <person name="Nicholson C."/>
            <person name="Noirot C."/>
            <person name="O'Bleness M."/>
            <person name="Paule C.R."/>
            <person name="Poulain J."/>
            <person name="Prion F."/>
            <person name="Qin B."/>
            <person name="Qu C."/>
            <person name="Retzel E.F."/>
            <person name="Riddle C."/>
            <person name="Sallet E."/>
            <person name="Samain S."/>
            <person name="Samson N."/>
            <person name="Sanders I."/>
            <person name="Saurat O."/>
            <person name="Scarpelli C."/>
            <person name="Schiex T."/>
            <person name="Segurens B."/>
            <person name="Severin A.J."/>
            <person name="Sherrier D.J."/>
            <person name="Shi R."/>
            <person name="Sims S."/>
            <person name="Singer S.R."/>
            <person name="Sinharoy S."/>
            <person name="Sterck L."/>
            <person name="Viollet A."/>
            <person name="Wang B.B."/>
            <person name="Wang K."/>
            <person name="Wang M."/>
            <person name="Wang X."/>
            <person name="Warfsmann J."/>
            <person name="Weissenbach J."/>
            <person name="White D.D."/>
            <person name="White J.D."/>
            <person name="Wiley G.B."/>
            <person name="Wincker P."/>
            <person name="Xing Y."/>
            <person name="Yang L."/>
            <person name="Yao Z."/>
            <person name="Ying F."/>
            <person name="Zhai J."/>
            <person name="Zhou L."/>
            <person name="Zuber A."/>
            <person name="Denarie J."/>
            <person name="Dixon R.A."/>
            <person name="May G.D."/>
            <person name="Schwartz D.C."/>
            <person name="Rogers J."/>
            <person name="Quetier F."/>
            <person name="Town C.D."/>
            <person name="Roe B.A."/>
        </authorList>
    </citation>
    <scope>NUCLEOTIDE SEQUENCE [LARGE SCALE GENOMIC DNA]</scope>
    <source>
        <strain evidence="11">A17</strain>
        <strain evidence="13 14">cv. Jemalong A17</strain>
    </source>
</reference>
<keyword evidence="14" id="KW-1185">Reference proteome</keyword>
<feature type="compositionally biased region" description="Polar residues" evidence="9">
    <location>
        <begin position="156"/>
        <end position="174"/>
    </location>
</feature>
<dbReference type="GO" id="GO:0008270">
    <property type="term" value="F:zinc ion binding"/>
    <property type="evidence" value="ECO:0007669"/>
    <property type="project" value="UniProtKB-KW"/>
</dbReference>
<keyword evidence="3" id="KW-0808">Transferase</keyword>
<evidence type="ECO:0000256" key="9">
    <source>
        <dbReference type="SAM" id="MobiDB-lite"/>
    </source>
</evidence>
<dbReference type="Proteomes" id="UP000265566">
    <property type="component" value="Chromosome 5"/>
</dbReference>
<feature type="region of interest" description="Disordered" evidence="9">
    <location>
        <begin position="101"/>
        <end position="180"/>
    </location>
</feature>
<dbReference type="Proteomes" id="UP000002051">
    <property type="component" value="Chromosome 5"/>
</dbReference>
<feature type="domain" description="RING-type" evidence="10">
    <location>
        <begin position="551"/>
        <end position="592"/>
    </location>
</feature>
<dbReference type="GO" id="GO:0061630">
    <property type="term" value="F:ubiquitin protein ligase activity"/>
    <property type="evidence" value="ECO:0000318"/>
    <property type="project" value="GO_Central"/>
</dbReference>
<evidence type="ECO:0000259" key="10">
    <source>
        <dbReference type="PROSITE" id="PS50089"/>
    </source>
</evidence>
<dbReference type="EMBL" id="CM001221">
    <property type="protein sequence ID" value="AES94663.1"/>
    <property type="molecule type" value="Genomic_DNA"/>
</dbReference>